<evidence type="ECO:0000256" key="6">
    <source>
        <dbReference type="SAM" id="Phobius"/>
    </source>
</evidence>
<accession>A0A8X8I8W3</accession>
<dbReference type="PANTHER" id="PTHR30482">
    <property type="entry name" value="HIGH-AFFINITY BRANCHED-CHAIN AMINO ACID TRANSPORT SYSTEM PERMEASE"/>
    <property type="match status" value="1"/>
</dbReference>
<keyword evidence="5 6" id="KW-0472">Membrane</keyword>
<name>A0A8X8I8W3_CALTT</name>
<feature type="transmembrane region" description="Helical" evidence="6">
    <location>
        <begin position="218"/>
        <end position="243"/>
    </location>
</feature>
<proteinExistence type="predicted"/>
<feature type="transmembrane region" description="Helical" evidence="6">
    <location>
        <begin position="100"/>
        <end position="118"/>
    </location>
</feature>
<dbReference type="KEGG" id="cthu:HUR95_15330"/>
<dbReference type="GO" id="GO:0005886">
    <property type="term" value="C:plasma membrane"/>
    <property type="evidence" value="ECO:0007669"/>
    <property type="project" value="UniProtKB-SubCell"/>
</dbReference>
<feature type="transmembrane region" description="Helical" evidence="6">
    <location>
        <begin position="167"/>
        <end position="185"/>
    </location>
</feature>
<protein>
    <submittedName>
        <fullName evidence="7">Branched-chain amino acid ABC transporter permease</fullName>
    </submittedName>
</protein>
<evidence type="ECO:0000313" key="7">
    <source>
        <dbReference type="EMBL" id="QZT33587.1"/>
    </source>
</evidence>
<keyword evidence="2" id="KW-1003">Cell membrane</keyword>
<dbReference type="CDD" id="cd06581">
    <property type="entry name" value="TM_PBP1_LivM_like"/>
    <property type="match status" value="1"/>
</dbReference>
<dbReference type="AlphaFoldDB" id="A0A8X8I8W3"/>
<dbReference type="EMBL" id="CP082237">
    <property type="protein sequence ID" value="QZT33587.1"/>
    <property type="molecule type" value="Genomic_DNA"/>
</dbReference>
<keyword evidence="4 6" id="KW-1133">Transmembrane helix</keyword>
<feature type="transmembrane region" description="Helical" evidence="6">
    <location>
        <begin position="255"/>
        <end position="278"/>
    </location>
</feature>
<evidence type="ECO:0000256" key="1">
    <source>
        <dbReference type="ARBA" id="ARBA00004651"/>
    </source>
</evidence>
<sequence length="354" mass="38933">MLKGLLLRLYRDLKGDVFAIPGRTIALVFAVSLLVLPLFSQDPYLLRVIVFASIFAIFAASWDLLTGFVGQMNLGHALFFGVAAYGSALINVHVGLSPWITIILGALIAVLTGLLVGLPALRLRGVYLSLVTLAFPIILTGIIFVFSDLTGGELGLSGFDRLASSRLQEYYIAVLAMLILCFTMWKITDSKLGIIFHAIREDEIAARASGINTTRYKLLAFSLSGFFAGIAGAMYVHTIGVAVPSTLEIFMSFQAIIWAIFGGIGTIYGAVAGVFILFPAMEVLRLVPEWRMLLFAVMIVLVLRYMPQGLTRYVLDKLEIKCPRCKAVNAFTRQHCRVCLTVLREQHEQKKMSA</sequence>
<reference evidence="7 8" key="1">
    <citation type="journal article" date="2020" name="Extremophiles">
        <title>Genomic analysis of Caldalkalibacillus thermarum TA2.A1 reveals aerobic alkaliphilic metabolism and evolutionary hallmarks linking alkaliphilic bacteria and plant life.</title>
        <authorList>
            <person name="de Jong S.I."/>
            <person name="van den Broek M.A."/>
            <person name="Merkel A.Y."/>
            <person name="de la Torre Cortes P."/>
            <person name="Kalamorz F."/>
            <person name="Cook G.M."/>
            <person name="van Loosdrecht M.C.M."/>
            <person name="McMillan D.G.G."/>
        </authorList>
    </citation>
    <scope>NUCLEOTIDE SEQUENCE [LARGE SCALE GENOMIC DNA]</scope>
    <source>
        <strain evidence="7 8">TA2.A1</strain>
    </source>
</reference>
<evidence type="ECO:0000256" key="4">
    <source>
        <dbReference type="ARBA" id="ARBA00022989"/>
    </source>
</evidence>
<dbReference type="InterPro" id="IPR001851">
    <property type="entry name" value="ABC_transp_permease"/>
</dbReference>
<evidence type="ECO:0000256" key="2">
    <source>
        <dbReference type="ARBA" id="ARBA00022475"/>
    </source>
</evidence>
<comment type="subcellular location">
    <subcellularLocation>
        <location evidence="1">Cell membrane</location>
        <topology evidence="1">Multi-pass membrane protein</topology>
    </subcellularLocation>
</comment>
<keyword evidence="8" id="KW-1185">Reference proteome</keyword>
<evidence type="ECO:0000256" key="5">
    <source>
        <dbReference type="ARBA" id="ARBA00023136"/>
    </source>
</evidence>
<feature type="transmembrane region" description="Helical" evidence="6">
    <location>
        <begin position="77"/>
        <end position="94"/>
    </location>
</feature>
<keyword evidence="3 6" id="KW-0812">Transmembrane</keyword>
<feature type="transmembrane region" description="Helical" evidence="6">
    <location>
        <begin position="20"/>
        <end position="39"/>
    </location>
</feature>
<dbReference type="Proteomes" id="UP000825179">
    <property type="component" value="Chromosome"/>
</dbReference>
<dbReference type="InterPro" id="IPR043428">
    <property type="entry name" value="LivM-like"/>
</dbReference>
<dbReference type="RefSeq" id="WP_222822705.1">
    <property type="nucleotide sequence ID" value="NZ_CP082237.1"/>
</dbReference>
<dbReference type="Pfam" id="PF02653">
    <property type="entry name" value="BPD_transp_2"/>
    <property type="match status" value="1"/>
</dbReference>
<feature type="transmembrane region" description="Helical" evidence="6">
    <location>
        <begin position="290"/>
        <end position="307"/>
    </location>
</feature>
<evidence type="ECO:0000256" key="3">
    <source>
        <dbReference type="ARBA" id="ARBA00022692"/>
    </source>
</evidence>
<organism evidence="7 8">
    <name type="scientific">Caldalkalibacillus thermarum (strain TA2.A1)</name>
    <dbReference type="NCBI Taxonomy" id="986075"/>
    <lineage>
        <taxon>Bacteria</taxon>
        <taxon>Bacillati</taxon>
        <taxon>Bacillota</taxon>
        <taxon>Bacilli</taxon>
        <taxon>Bacillales</taxon>
        <taxon>Bacillaceae</taxon>
        <taxon>Caldalkalibacillus</taxon>
    </lineage>
</organism>
<dbReference type="GO" id="GO:0015658">
    <property type="term" value="F:branched-chain amino acid transmembrane transporter activity"/>
    <property type="evidence" value="ECO:0007669"/>
    <property type="project" value="InterPro"/>
</dbReference>
<feature type="transmembrane region" description="Helical" evidence="6">
    <location>
        <begin position="45"/>
        <end position="65"/>
    </location>
</feature>
<feature type="transmembrane region" description="Helical" evidence="6">
    <location>
        <begin position="125"/>
        <end position="147"/>
    </location>
</feature>
<dbReference type="PANTHER" id="PTHR30482:SF10">
    <property type="entry name" value="HIGH-AFFINITY BRANCHED-CHAIN AMINO ACID TRANSPORT PROTEIN BRAE"/>
    <property type="match status" value="1"/>
</dbReference>
<gene>
    <name evidence="7" type="ORF">HUR95_15330</name>
</gene>
<evidence type="ECO:0000313" key="8">
    <source>
        <dbReference type="Proteomes" id="UP000825179"/>
    </source>
</evidence>